<organism evidence="1 2">
    <name type="scientific">Ixodes persulcatus</name>
    <name type="common">Taiga tick</name>
    <dbReference type="NCBI Taxonomy" id="34615"/>
    <lineage>
        <taxon>Eukaryota</taxon>
        <taxon>Metazoa</taxon>
        <taxon>Ecdysozoa</taxon>
        <taxon>Arthropoda</taxon>
        <taxon>Chelicerata</taxon>
        <taxon>Arachnida</taxon>
        <taxon>Acari</taxon>
        <taxon>Parasitiformes</taxon>
        <taxon>Ixodida</taxon>
        <taxon>Ixodoidea</taxon>
        <taxon>Ixodidae</taxon>
        <taxon>Ixodinae</taxon>
        <taxon>Ixodes</taxon>
    </lineage>
</organism>
<reference evidence="1 2" key="1">
    <citation type="journal article" date="2020" name="Cell">
        <title>Large-Scale Comparative Analyses of Tick Genomes Elucidate Their Genetic Diversity and Vector Capacities.</title>
        <authorList>
            <consortium name="Tick Genome and Microbiome Consortium (TIGMIC)"/>
            <person name="Jia N."/>
            <person name="Wang J."/>
            <person name="Shi W."/>
            <person name="Du L."/>
            <person name="Sun Y."/>
            <person name="Zhan W."/>
            <person name="Jiang J.F."/>
            <person name="Wang Q."/>
            <person name="Zhang B."/>
            <person name="Ji P."/>
            <person name="Bell-Sakyi L."/>
            <person name="Cui X.M."/>
            <person name="Yuan T.T."/>
            <person name="Jiang B.G."/>
            <person name="Yang W.F."/>
            <person name="Lam T.T."/>
            <person name="Chang Q.C."/>
            <person name="Ding S.J."/>
            <person name="Wang X.J."/>
            <person name="Zhu J.G."/>
            <person name="Ruan X.D."/>
            <person name="Zhao L."/>
            <person name="Wei J.T."/>
            <person name="Ye R.Z."/>
            <person name="Que T.C."/>
            <person name="Du C.H."/>
            <person name="Zhou Y.H."/>
            <person name="Cheng J.X."/>
            <person name="Dai P.F."/>
            <person name="Guo W.B."/>
            <person name="Han X.H."/>
            <person name="Huang E.J."/>
            <person name="Li L.F."/>
            <person name="Wei W."/>
            <person name="Gao Y.C."/>
            <person name="Liu J.Z."/>
            <person name="Shao H.Z."/>
            <person name="Wang X."/>
            <person name="Wang C.C."/>
            <person name="Yang T.C."/>
            <person name="Huo Q.B."/>
            <person name="Li W."/>
            <person name="Chen H.Y."/>
            <person name="Chen S.E."/>
            <person name="Zhou L.G."/>
            <person name="Ni X.B."/>
            <person name="Tian J.H."/>
            <person name="Sheng Y."/>
            <person name="Liu T."/>
            <person name="Pan Y.S."/>
            <person name="Xia L.Y."/>
            <person name="Li J."/>
            <person name="Zhao F."/>
            <person name="Cao W.C."/>
        </authorList>
    </citation>
    <scope>NUCLEOTIDE SEQUENCE [LARGE SCALE GENOMIC DNA]</scope>
    <source>
        <strain evidence="1">Iper-2018</strain>
    </source>
</reference>
<accession>A0AC60QNM3</accession>
<comment type="caution">
    <text evidence="1">The sequence shown here is derived from an EMBL/GenBank/DDBJ whole genome shotgun (WGS) entry which is preliminary data.</text>
</comment>
<dbReference type="Proteomes" id="UP000805193">
    <property type="component" value="Unassembled WGS sequence"/>
</dbReference>
<name>A0AC60QNM3_IXOPE</name>
<evidence type="ECO:0000313" key="2">
    <source>
        <dbReference type="Proteomes" id="UP000805193"/>
    </source>
</evidence>
<proteinExistence type="predicted"/>
<dbReference type="EMBL" id="JABSTQ010006289">
    <property type="protein sequence ID" value="KAG0437557.1"/>
    <property type="molecule type" value="Genomic_DNA"/>
</dbReference>
<protein>
    <submittedName>
        <fullName evidence="1">Uncharacterized protein</fullName>
    </submittedName>
</protein>
<gene>
    <name evidence="1" type="ORF">HPB47_017387</name>
</gene>
<keyword evidence="2" id="KW-1185">Reference proteome</keyword>
<evidence type="ECO:0000313" key="1">
    <source>
        <dbReference type="EMBL" id="KAG0437557.1"/>
    </source>
</evidence>
<sequence length="337" mass="35716">MRVSGRVRAVSPAGADTGAAASPAGRSPPPSAAGGGSLRGPARSPDSGTRGRRSSLASRRSLLAALQAHHRESALEQQSPSPGSDRRVSDPGPADIAKGKEPKESDSTSCLPPDTFTEPVEEQDQDGDRDLRVALWILGSFGAPDAAEAMAASGRRRSRETRSSTQDRRKRSGNSRDRRKHRSPSREHSGSKSHRRSRSRLQDGKTLAVGVVWCYRAADASGAMHAPPRAAVGALARSGSGGTRLCRALASNRGQRPAQICVFCLSGLGRETSFRPQGKIFEPTAFRSASPLDRAGAPFLSASNGFVQRARARKSAGYRLYRTLSKRAGAERASLAT</sequence>